<dbReference type="RefSeq" id="WP_119443793.1">
    <property type="nucleotide sequence ID" value="NZ_CP032317.1"/>
</dbReference>
<dbReference type="KEGG" id="hyh:D3Y59_03475"/>
<dbReference type="EMBL" id="CP032317">
    <property type="protein sequence ID" value="AYA36206.1"/>
    <property type="molecule type" value="Genomic_DNA"/>
</dbReference>
<evidence type="ECO:0000313" key="1">
    <source>
        <dbReference type="EMBL" id="AYA36206.1"/>
    </source>
</evidence>
<sequence>MPSQLLMVVENTLHLPGLGLLALPGRQHQPSLRRFPIHANLEVELRFANGHTLTVPASVEELQRPADDPGPDQQADYVLLIESDDVGALPGGTTVWVSQTWIEIYHL</sequence>
<proteinExistence type="predicted"/>
<dbReference type="Proteomes" id="UP000262802">
    <property type="component" value="Chromosome"/>
</dbReference>
<name>A0A3B7R988_9BACT</name>
<gene>
    <name evidence="1" type="ORF">D3Y59_03475</name>
</gene>
<organism evidence="1 2">
    <name type="scientific">Hymenobacter oligotrophus</name>
    <dbReference type="NCBI Taxonomy" id="2319843"/>
    <lineage>
        <taxon>Bacteria</taxon>
        <taxon>Pseudomonadati</taxon>
        <taxon>Bacteroidota</taxon>
        <taxon>Cytophagia</taxon>
        <taxon>Cytophagales</taxon>
        <taxon>Hymenobacteraceae</taxon>
        <taxon>Hymenobacter</taxon>
    </lineage>
</organism>
<accession>A0A3B7R988</accession>
<dbReference type="AlphaFoldDB" id="A0A3B7R988"/>
<dbReference type="OrthoDB" id="885787at2"/>
<reference evidence="1 2" key="1">
    <citation type="submission" date="2018-09" db="EMBL/GenBank/DDBJ databases">
        <title>Hymenobacter medium sp. nov., isolated from R2A medium.</title>
        <authorList>
            <person name="Yingchao G."/>
        </authorList>
    </citation>
    <scope>NUCLEOTIDE SEQUENCE [LARGE SCALE GENOMIC DNA]</scope>
    <source>
        <strain evidence="2">sh-6</strain>
    </source>
</reference>
<evidence type="ECO:0000313" key="2">
    <source>
        <dbReference type="Proteomes" id="UP000262802"/>
    </source>
</evidence>
<keyword evidence="2" id="KW-1185">Reference proteome</keyword>
<protein>
    <submittedName>
        <fullName evidence="1">Uncharacterized protein</fullName>
    </submittedName>
</protein>